<name>A0ACC0X7K7_9ROSI</name>
<protein>
    <submittedName>
        <fullName evidence="1">Uncharacterized protein</fullName>
    </submittedName>
</protein>
<organism evidence="1 2">
    <name type="scientific">Pistacia integerrima</name>
    <dbReference type="NCBI Taxonomy" id="434235"/>
    <lineage>
        <taxon>Eukaryota</taxon>
        <taxon>Viridiplantae</taxon>
        <taxon>Streptophyta</taxon>
        <taxon>Embryophyta</taxon>
        <taxon>Tracheophyta</taxon>
        <taxon>Spermatophyta</taxon>
        <taxon>Magnoliopsida</taxon>
        <taxon>eudicotyledons</taxon>
        <taxon>Gunneridae</taxon>
        <taxon>Pentapetalae</taxon>
        <taxon>rosids</taxon>
        <taxon>malvids</taxon>
        <taxon>Sapindales</taxon>
        <taxon>Anacardiaceae</taxon>
        <taxon>Pistacia</taxon>
    </lineage>
</organism>
<keyword evidence="2" id="KW-1185">Reference proteome</keyword>
<dbReference type="Proteomes" id="UP001163603">
    <property type="component" value="Chromosome 14"/>
</dbReference>
<comment type="caution">
    <text evidence="1">The sequence shown here is derived from an EMBL/GenBank/DDBJ whole genome shotgun (WGS) entry which is preliminary data.</text>
</comment>
<sequence>MVKAGAACEVLKKSPAMALGLVFEKIAALLPGHQFASADFVKMPFQDNSFDAVYAIQATCHAPDAYECCKEIAPAHEGLALGIGDASIIKALAKAYGRTDAQVKKQHKGLFERDT</sequence>
<dbReference type="EMBL" id="CM047749">
    <property type="protein sequence ID" value="KAJ0010836.1"/>
    <property type="molecule type" value="Genomic_DNA"/>
</dbReference>
<gene>
    <name evidence="1" type="ORF">Pint_33320</name>
</gene>
<reference evidence="2" key="1">
    <citation type="journal article" date="2023" name="G3 (Bethesda)">
        <title>Genome assembly and association tests identify interacting loci associated with vigor, precocity, and sex in interspecific pistachio rootstocks.</title>
        <authorList>
            <person name="Palmer W."/>
            <person name="Jacygrad E."/>
            <person name="Sagayaradj S."/>
            <person name="Cavanaugh K."/>
            <person name="Han R."/>
            <person name="Bertier L."/>
            <person name="Beede B."/>
            <person name="Kafkas S."/>
            <person name="Golino D."/>
            <person name="Preece J."/>
            <person name="Michelmore R."/>
        </authorList>
    </citation>
    <scope>NUCLEOTIDE SEQUENCE [LARGE SCALE GENOMIC DNA]</scope>
</reference>
<evidence type="ECO:0000313" key="2">
    <source>
        <dbReference type="Proteomes" id="UP001163603"/>
    </source>
</evidence>
<accession>A0ACC0X7K7</accession>
<proteinExistence type="predicted"/>
<evidence type="ECO:0000313" key="1">
    <source>
        <dbReference type="EMBL" id="KAJ0010836.1"/>
    </source>
</evidence>